<name>A0A9P8C2A1_9HELO</name>
<accession>A0A9P8C2A1</accession>
<feature type="chain" id="PRO_5040173551" evidence="1">
    <location>
        <begin position="20"/>
        <end position="117"/>
    </location>
</feature>
<evidence type="ECO:0000256" key="1">
    <source>
        <dbReference type="SAM" id="SignalP"/>
    </source>
</evidence>
<evidence type="ECO:0000313" key="2">
    <source>
        <dbReference type="EMBL" id="KAG9231164.1"/>
    </source>
</evidence>
<dbReference type="AlphaFoldDB" id="A0A9P8C2A1"/>
<evidence type="ECO:0000313" key="3">
    <source>
        <dbReference type="Proteomes" id="UP000824998"/>
    </source>
</evidence>
<feature type="signal peptide" evidence="1">
    <location>
        <begin position="1"/>
        <end position="19"/>
    </location>
</feature>
<protein>
    <submittedName>
        <fullName evidence="2">Uncharacterized protein</fullName>
    </submittedName>
</protein>
<proteinExistence type="predicted"/>
<dbReference type="Proteomes" id="UP000824998">
    <property type="component" value="Unassembled WGS sequence"/>
</dbReference>
<sequence length="117" mass="12020">MKFNLAAIVASTFVALSIASPAPLTPVSIVETREIATVQVSTTDLVLFVNGQALAPEVSLKCILNCAGVLLEAVCVAGAIASKNIPGLLKCISKSQVCSCAECIPGLKDFVKNNGLC</sequence>
<gene>
    <name evidence="2" type="ORF">BJ875DRAFT_487274</name>
</gene>
<reference evidence="2" key="1">
    <citation type="journal article" date="2021" name="IMA Fungus">
        <title>Genomic characterization of three marine fungi, including Emericellopsis atlantica sp. nov. with signatures of a generalist lifestyle and marine biomass degradation.</title>
        <authorList>
            <person name="Hagestad O.C."/>
            <person name="Hou L."/>
            <person name="Andersen J.H."/>
            <person name="Hansen E.H."/>
            <person name="Altermark B."/>
            <person name="Li C."/>
            <person name="Kuhnert E."/>
            <person name="Cox R.J."/>
            <person name="Crous P.W."/>
            <person name="Spatafora J.W."/>
            <person name="Lail K."/>
            <person name="Amirebrahimi M."/>
            <person name="Lipzen A."/>
            <person name="Pangilinan J."/>
            <person name="Andreopoulos W."/>
            <person name="Hayes R.D."/>
            <person name="Ng V."/>
            <person name="Grigoriev I.V."/>
            <person name="Jackson S.A."/>
            <person name="Sutton T.D.S."/>
            <person name="Dobson A.D.W."/>
            <person name="Rama T."/>
        </authorList>
    </citation>
    <scope>NUCLEOTIDE SEQUENCE</scope>
    <source>
        <strain evidence="2">TRa018bII</strain>
    </source>
</reference>
<organism evidence="2 3">
    <name type="scientific">Amylocarpus encephaloides</name>
    <dbReference type="NCBI Taxonomy" id="45428"/>
    <lineage>
        <taxon>Eukaryota</taxon>
        <taxon>Fungi</taxon>
        <taxon>Dikarya</taxon>
        <taxon>Ascomycota</taxon>
        <taxon>Pezizomycotina</taxon>
        <taxon>Leotiomycetes</taxon>
        <taxon>Helotiales</taxon>
        <taxon>Helotiales incertae sedis</taxon>
        <taxon>Amylocarpus</taxon>
    </lineage>
</organism>
<dbReference type="EMBL" id="MU251620">
    <property type="protein sequence ID" value="KAG9231164.1"/>
    <property type="molecule type" value="Genomic_DNA"/>
</dbReference>
<keyword evidence="3" id="KW-1185">Reference proteome</keyword>
<comment type="caution">
    <text evidence="2">The sequence shown here is derived from an EMBL/GenBank/DDBJ whole genome shotgun (WGS) entry which is preliminary data.</text>
</comment>
<keyword evidence="1" id="KW-0732">Signal</keyword>
<dbReference type="OrthoDB" id="3540531at2759"/>